<accession>A0A8X6SLT4</accession>
<evidence type="ECO:0000313" key="1">
    <source>
        <dbReference type="EMBL" id="GFY16079.1"/>
    </source>
</evidence>
<gene>
    <name evidence="1" type="ORF">TNCV_3530821</name>
</gene>
<comment type="caution">
    <text evidence="1">The sequence shown here is derived from an EMBL/GenBank/DDBJ whole genome shotgun (WGS) entry which is preliminary data.</text>
</comment>
<sequence>MVGANDSTPSVIVWSGITFYHKMPLVHIDVRLTADHCVTQVVEHVLSFLLGAAHTVFQQDCQAACWMATSLDLTYFLLVL</sequence>
<keyword evidence="2" id="KW-1185">Reference proteome</keyword>
<dbReference type="EMBL" id="BMAU01021337">
    <property type="protein sequence ID" value="GFY16079.1"/>
    <property type="molecule type" value="Genomic_DNA"/>
</dbReference>
<name>A0A8X6SLT4_TRICX</name>
<dbReference type="Proteomes" id="UP000887159">
    <property type="component" value="Unassembled WGS sequence"/>
</dbReference>
<protein>
    <submittedName>
        <fullName evidence="1">Uncharacterized protein</fullName>
    </submittedName>
</protein>
<evidence type="ECO:0000313" key="2">
    <source>
        <dbReference type="Proteomes" id="UP000887159"/>
    </source>
</evidence>
<proteinExistence type="predicted"/>
<dbReference type="AlphaFoldDB" id="A0A8X6SLT4"/>
<reference evidence="1" key="1">
    <citation type="submission" date="2020-08" db="EMBL/GenBank/DDBJ databases">
        <title>Multicomponent nature underlies the extraordinary mechanical properties of spider dragline silk.</title>
        <authorList>
            <person name="Kono N."/>
            <person name="Nakamura H."/>
            <person name="Mori M."/>
            <person name="Yoshida Y."/>
            <person name="Ohtoshi R."/>
            <person name="Malay A.D."/>
            <person name="Moran D.A.P."/>
            <person name="Tomita M."/>
            <person name="Numata K."/>
            <person name="Arakawa K."/>
        </authorList>
    </citation>
    <scope>NUCLEOTIDE SEQUENCE</scope>
</reference>
<organism evidence="1 2">
    <name type="scientific">Trichonephila clavipes</name>
    <name type="common">Golden silk orbweaver</name>
    <name type="synonym">Nephila clavipes</name>
    <dbReference type="NCBI Taxonomy" id="2585209"/>
    <lineage>
        <taxon>Eukaryota</taxon>
        <taxon>Metazoa</taxon>
        <taxon>Ecdysozoa</taxon>
        <taxon>Arthropoda</taxon>
        <taxon>Chelicerata</taxon>
        <taxon>Arachnida</taxon>
        <taxon>Araneae</taxon>
        <taxon>Araneomorphae</taxon>
        <taxon>Entelegynae</taxon>
        <taxon>Araneoidea</taxon>
        <taxon>Nephilidae</taxon>
        <taxon>Trichonephila</taxon>
    </lineage>
</organism>